<dbReference type="RefSeq" id="WP_000393936.1">
    <property type="nucleotide sequence ID" value="NZ_AHNR02000063.1"/>
</dbReference>
<feature type="transmembrane region" description="Helical" evidence="1">
    <location>
        <begin position="100"/>
        <end position="124"/>
    </location>
</feature>
<sequence>MEFEGNIWRIFSELIAMYGGVGLAFVSFVSATILPFSSEAALVLALVSGLPTYEAVVWASFGNCTACIVNYFLGYSSETLVHKKLESSSTFQSLYQKIKIFGWPVLLLSFLPVVGDPITILSGFFRQRLWLFVSIVFTLRIVRYILLAILFE</sequence>
<gene>
    <name evidence="3" type="ORF">LEP1GSC105_0420</name>
</gene>
<dbReference type="InterPro" id="IPR051311">
    <property type="entry name" value="DedA_domain"/>
</dbReference>
<evidence type="ECO:0000313" key="3">
    <source>
        <dbReference type="EMBL" id="EKR53797.1"/>
    </source>
</evidence>
<protein>
    <submittedName>
        <fullName evidence="3">SNARE-like domain protein</fullName>
    </submittedName>
</protein>
<organism evidence="3 4">
    <name type="scientific">Leptospira interrogans str. UI 12758</name>
    <dbReference type="NCBI Taxonomy" id="1049938"/>
    <lineage>
        <taxon>Bacteria</taxon>
        <taxon>Pseudomonadati</taxon>
        <taxon>Spirochaetota</taxon>
        <taxon>Spirochaetia</taxon>
        <taxon>Leptospirales</taxon>
        <taxon>Leptospiraceae</taxon>
        <taxon>Leptospira</taxon>
    </lineage>
</organism>
<feature type="domain" description="VTT" evidence="2">
    <location>
        <begin position="42"/>
        <end position="150"/>
    </location>
</feature>
<feature type="transmembrane region" description="Helical" evidence="1">
    <location>
        <begin position="15"/>
        <end position="36"/>
    </location>
</feature>
<keyword evidence="1" id="KW-0812">Transmembrane</keyword>
<dbReference type="Pfam" id="PF09335">
    <property type="entry name" value="VTT_dom"/>
    <property type="match status" value="1"/>
</dbReference>
<dbReference type="AlphaFoldDB" id="A0A0E2D2I8"/>
<comment type="caution">
    <text evidence="3">The sequence shown here is derived from an EMBL/GenBank/DDBJ whole genome shotgun (WGS) entry which is preliminary data.</text>
</comment>
<evidence type="ECO:0000259" key="2">
    <source>
        <dbReference type="Pfam" id="PF09335"/>
    </source>
</evidence>
<dbReference type="Proteomes" id="UP000001340">
    <property type="component" value="Unassembled WGS sequence"/>
</dbReference>
<name>A0A0E2D2I8_LEPIR</name>
<keyword evidence="1" id="KW-0472">Membrane</keyword>
<dbReference type="InterPro" id="IPR032816">
    <property type="entry name" value="VTT_dom"/>
</dbReference>
<feature type="transmembrane region" description="Helical" evidence="1">
    <location>
        <begin position="130"/>
        <end position="151"/>
    </location>
</feature>
<evidence type="ECO:0000256" key="1">
    <source>
        <dbReference type="SAM" id="Phobius"/>
    </source>
</evidence>
<dbReference type="GeneID" id="61141434"/>
<evidence type="ECO:0000313" key="4">
    <source>
        <dbReference type="Proteomes" id="UP000001340"/>
    </source>
</evidence>
<dbReference type="PANTHER" id="PTHR42709:SF4">
    <property type="entry name" value="INNER MEMBRANE PROTEIN YQAA"/>
    <property type="match status" value="1"/>
</dbReference>
<keyword evidence="1" id="KW-1133">Transmembrane helix</keyword>
<accession>A0A0E2D2I8</accession>
<proteinExistence type="predicted"/>
<dbReference type="PANTHER" id="PTHR42709">
    <property type="entry name" value="ALKALINE PHOSPHATASE LIKE PROTEIN"/>
    <property type="match status" value="1"/>
</dbReference>
<dbReference type="EMBL" id="AHNR02000063">
    <property type="protein sequence ID" value="EKR53797.1"/>
    <property type="molecule type" value="Genomic_DNA"/>
</dbReference>
<reference evidence="3 4" key="1">
    <citation type="submission" date="2012-10" db="EMBL/GenBank/DDBJ databases">
        <authorList>
            <person name="Harkins D.M."/>
            <person name="Durkin A.S."/>
            <person name="Brinkac L.M."/>
            <person name="Haft D.H."/>
            <person name="Selengut J.D."/>
            <person name="Sanka R."/>
            <person name="DePew J."/>
            <person name="Purushe J."/>
            <person name="Chanthongthip A."/>
            <person name="Lattana O."/>
            <person name="Phetsouvanh R."/>
            <person name="Newton P.N."/>
            <person name="Vinetz J.M."/>
            <person name="Sutton G.G."/>
            <person name="Nierman W.C."/>
            <person name="Fouts D.E."/>
        </authorList>
    </citation>
    <scope>NUCLEOTIDE SEQUENCE [LARGE SCALE GENOMIC DNA]</scope>
    <source>
        <strain evidence="3 4">UI 12758</strain>
    </source>
</reference>